<evidence type="ECO:0000313" key="2">
    <source>
        <dbReference type="EMBL" id="KAK4038612.1"/>
    </source>
</evidence>
<feature type="compositionally biased region" description="Gly residues" evidence="1">
    <location>
        <begin position="487"/>
        <end position="504"/>
    </location>
</feature>
<accession>A0AAN6PCW2</accession>
<name>A0AAN6PCW2_9PEZI</name>
<protein>
    <submittedName>
        <fullName evidence="2">Uncharacterized protein</fullName>
    </submittedName>
</protein>
<sequence>MRYDDWDVILFPTGRDAKIPFKEFKVACHVVPDLELAHIHGAVGIPVMTCFVPSLAPGTAFQISIHCWRRPDLSQFTRTYSKHTDLIKFEARILVDGRLLASTVLDREVNGPHLITSTCEFTKTGELERLRFPHFRRELLFQNHWRPGDDIGRIKIVISEGFPRDSLSAPIERVKNVVAFSFQHAPLEILENNAIAWPNQSMWQCSTFNPVMPVPTYHLDDGPSSHAHSPVRKSAPLRNLKSQGFPAPVVANTVFQNQTGVDLLGNTALQMPYLDSSNIGSANAPLSDPFTDSAYLEWANALVNGQPGDSWDGLTMWPTNGRDQKQRTSDTVMPDYVPPQPSDPMHISGPSLEDEPMTLKVPTNTPTGGTDDGQDTPLQMHQHAVLPSDFASSLTRSLLNQPFPLPVHHHHPGFPATEAKPSKDKQHAMLGQCITVDTTIPASATSESSCGEFGSIAASLGCDNSGSSLVTPSSSGQPEPGSSSGRSGTGTLGGGRGSSSGSGGAVTKRPRNFTPASVRAIDEEDEPRRPSPHVRAPGFGVVEILSDVGQ</sequence>
<feature type="region of interest" description="Disordered" evidence="1">
    <location>
        <begin position="320"/>
        <end position="355"/>
    </location>
</feature>
<evidence type="ECO:0000313" key="3">
    <source>
        <dbReference type="Proteomes" id="UP001303115"/>
    </source>
</evidence>
<comment type="caution">
    <text evidence="2">The sequence shown here is derived from an EMBL/GenBank/DDBJ whole genome shotgun (WGS) entry which is preliminary data.</text>
</comment>
<dbReference type="Proteomes" id="UP001303115">
    <property type="component" value="Unassembled WGS sequence"/>
</dbReference>
<organism evidence="2 3">
    <name type="scientific">Parachaetomium inaequale</name>
    <dbReference type="NCBI Taxonomy" id="2588326"/>
    <lineage>
        <taxon>Eukaryota</taxon>
        <taxon>Fungi</taxon>
        <taxon>Dikarya</taxon>
        <taxon>Ascomycota</taxon>
        <taxon>Pezizomycotina</taxon>
        <taxon>Sordariomycetes</taxon>
        <taxon>Sordariomycetidae</taxon>
        <taxon>Sordariales</taxon>
        <taxon>Chaetomiaceae</taxon>
        <taxon>Parachaetomium</taxon>
    </lineage>
</organism>
<keyword evidence="3" id="KW-1185">Reference proteome</keyword>
<gene>
    <name evidence="2" type="ORF">C8A01DRAFT_37449</name>
</gene>
<evidence type="ECO:0000256" key="1">
    <source>
        <dbReference type="SAM" id="MobiDB-lite"/>
    </source>
</evidence>
<feature type="compositionally biased region" description="Low complexity" evidence="1">
    <location>
        <begin position="466"/>
        <end position="486"/>
    </location>
</feature>
<reference evidence="3" key="1">
    <citation type="journal article" date="2023" name="Mol. Phylogenet. Evol.">
        <title>Genome-scale phylogeny and comparative genomics of the fungal order Sordariales.</title>
        <authorList>
            <person name="Hensen N."/>
            <person name="Bonometti L."/>
            <person name="Westerberg I."/>
            <person name="Brannstrom I.O."/>
            <person name="Guillou S."/>
            <person name="Cros-Aarteil S."/>
            <person name="Calhoun S."/>
            <person name="Haridas S."/>
            <person name="Kuo A."/>
            <person name="Mondo S."/>
            <person name="Pangilinan J."/>
            <person name="Riley R."/>
            <person name="LaButti K."/>
            <person name="Andreopoulos B."/>
            <person name="Lipzen A."/>
            <person name="Chen C."/>
            <person name="Yan M."/>
            <person name="Daum C."/>
            <person name="Ng V."/>
            <person name="Clum A."/>
            <person name="Steindorff A."/>
            <person name="Ohm R.A."/>
            <person name="Martin F."/>
            <person name="Silar P."/>
            <person name="Natvig D.O."/>
            <person name="Lalanne C."/>
            <person name="Gautier V."/>
            <person name="Ament-Velasquez S.L."/>
            <person name="Kruys A."/>
            <person name="Hutchinson M.I."/>
            <person name="Powell A.J."/>
            <person name="Barry K."/>
            <person name="Miller A.N."/>
            <person name="Grigoriev I.V."/>
            <person name="Debuchy R."/>
            <person name="Gladieux P."/>
            <person name="Hiltunen Thoren M."/>
            <person name="Johannesson H."/>
        </authorList>
    </citation>
    <scope>NUCLEOTIDE SEQUENCE [LARGE SCALE GENOMIC DNA]</scope>
    <source>
        <strain evidence="3">CBS 284.82</strain>
    </source>
</reference>
<feature type="region of interest" description="Disordered" evidence="1">
    <location>
        <begin position="466"/>
        <end position="538"/>
    </location>
</feature>
<dbReference type="AlphaFoldDB" id="A0AAN6PCW2"/>
<proteinExistence type="predicted"/>
<dbReference type="EMBL" id="MU854424">
    <property type="protein sequence ID" value="KAK4038612.1"/>
    <property type="molecule type" value="Genomic_DNA"/>
</dbReference>
<feature type="region of interest" description="Disordered" evidence="1">
    <location>
        <begin position="403"/>
        <end position="427"/>
    </location>
</feature>